<dbReference type="InterPro" id="IPR015422">
    <property type="entry name" value="PyrdxlP-dep_Trfase_small"/>
</dbReference>
<evidence type="ECO:0000313" key="7">
    <source>
        <dbReference type="EMBL" id="MCS3951192.1"/>
    </source>
</evidence>
<evidence type="ECO:0000313" key="6">
    <source>
        <dbReference type="EMBL" id="MCS3677562.1"/>
    </source>
</evidence>
<name>A0A9X2UE33_9BACT</name>
<keyword evidence="2 6" id="KW-0032">Aminotransferase</keyword>
<evidence type="ECO:0000256" key="1">
    <source>
        <dbReference type="ARBA" id="ARBA00001933"/>
    </source>
</evidence>
<dbReference type="AlphaFoldDB" id="A0A9X2UE33"/>
<dbReference type="InterPro" id="IPR015424">
    <property type="entry name" value="PyrdxlP-dep_Trfase"/>
</dbReference>
<comment type="cofactor">
    <cofactor evidence="1">
        <name>pyridoxal 5'-phosphate</name>
        <dbReference type="ChEBI" id="CHEBI:597326"/>
    </cofactor>
</comment>
<dbReference type="GO" id="GO:0003992">
    <property type="term" value="F:N2-acetyl-L-ornithine:2-oxoglutarate 5-aminotransferase activity"/>
    <property type="evidence" value="ECO:0007669"/>
    <property type="project" value="UniProtKB-EC"/>
</dbReference>
<dbReference type="EMBL" id="JANUBB010000004">
    <property type="protein sequence ID" value="MCS3951192.1"/>
    <property type="molecule type" value="Genomic_DNA"/>
</dbReference>
<dbReference type="GO" id="GO:0030170">
    <property type="term" value="F:pyridoxal phosphate binding"/>
    <property type="evidence" value="ECO:0007669"/>
    <property type="project" value="InterPro"/>
</dbReference>
<evidence type="ECO:0000256" key="5">
    <source>
        <dbReference type="RuleBase" id="RU003560"/>
    </source>
</evidence>
<dbReference type="PANTHER" id="PTHR11986">
    <property type="entry name" value="AMINOTRANSFERASE CLASS III"/>
    <property type="match status" value="1"/>
</dbReference>
<dbReference type="PANTHER" id="PTHR11986:SF79">
    <property type="entry name" value="ACETYLORNITHINE AMINOTRANSFERASE, MITOCHONDRIAL"/>
    <property type="match status" value="1"/>
</dbReference>
<dbReference type="GO" id="GO:0042802">
    <property type="term" value="F:identical protein binding"/>
    <property type="evidence" value="ECO:0007669"/>
    <property type="project" value="TreeGrafter"/>
</dbReference>
<dbReference type="InterPro" id="IPR005814">
    <property type="entry name" value="Aminotrans_3"/>
</dbReference>
<dbReference type="Pfam" id="PF00202">
    <property type="entry name" value="Aminotran_3"/>
    <property type="match status" value="1"/>
</dbReference>
<accession>A0A9X2UE33</accession>
<dbReference type="SUPFAM" id="SSF53383">
    <property type="entry name" value="PLP-dependent transferases"/>
    <property type="match status" value="1"/>
</dbReference>
<dbReference type="EMBL" id="JANUAU010000004">
    <property type="protein sequence ID" value="MCS3677562.1"/>
    <property type="molecule type" value="Genomic_DNA"/>
</dbReference>
<sequence>MDSAETIAIEQQLEIPTYDKVPMALVRGEGPYVWDAEGTRYLDFYGGHCVSLLGHCHPSVVAAVQAQAEQLIFYSNVAHSPVRARAARRLADLAPDGLGNVFFANSGSEANETALKLARTYTGRSGVVAMEQGWHGRTLGSLATTHDETYRAPYADVLPETTWVPVGDLDAAEAVLSSEEIAAVLLEPIQSIAGMRAMPADYVQGLRALCDATGTLLIFDEVQTGVGRTGTFSMSAPLGATPDLIALAKSLGAGVPVSAVLVDDAVAAAVEPGDQGSTFGGGMLAMAAVEATLRTLVEDDLMARATDIHTQVAEAVGPVVEEVRGRGCLMGLKLNRPAEPVIDALRDQNVLVGGSSDPHVMRLMPPLVVSDDDVTAFAEALHAALDATSAPARAH</sequence>
<dbReference type="Gene3D" id="3.40.640.10">
    <property type="entry name" value="Type I PLP-dependent aspartate aminotransferase-like (Major domain)"/>
    <property type="match status" value="1"/>
</dbReference>
<dbReference type="InterPro" id="IPR050103">
    <property type="entry name" value="Class-III_PLP-dep_AT"/>
</dbReference>
<comment type="caution">
    <text evidence="6">The sequence shown here is derived from an EMBL/GenBank/DDBJ whole genome shotgun (WGS) entry which is preliminary data.</text>
</comment>
<dbReference type="GeneID" id="83729159"/>
<dbReference type="InterPro" id="IPR049704">
    <property type="entry name" value="Aminotrans_3_PPA_site"/>
</dbReference>
<keyword evidence="3 6" id="KW-0808">Transferase</keyword>
<evidence type="ECO:0000313" key="8">
    <source>
        <dbReference type="Proteomes" id="UP001155027"/>
    </source>
</evidence>
<organism evidence="6 8">
    <name type="scientific">Salinibacter ruber</name>
    <dbReference type="NCBI Taxonomy" id="146919"/>
    <lineage>
        <taxon>Bacteria</taxon>
        <taxon>Pseudomonadati</taxon>
        <taxon>Rhodothermota</taxon>
        <taxon>Rhodothermia</taxon>
        <taxon>Rhodothermales</taxon>
        <taxon>Salinibacteraceae</taxon>
        <taxon>Salinibacter</taxon>
    </lineage>
</organism>
<gene>
    <name evidence="6" type="ORF">GGP71_001485</name>
    <name evidence="7" type="ORF">GGP83_001134</name>
</gene>
<dbReference type="GO" id="GO:0009016">
    <property type="term" value="F:succinyldiaminopimelate transaminase activity"/>
    <property type="evidence" value="ECO:0007669"/>
    <property type="project" value="UniProtKB-EC"/>
</dbReference>
<dbReference type="Proteomes" id="UP001155027">
    <property type="component" value="Unassembled WGS sequence"/>
</dbReference>
<evidence type="ECO:0000256" key="3">
    <source>
        <dbReference type="ARBA" id="ARBA00022679"/>
    </source>
</evidence>
<dbReference type="CDD" id="cd00610">
    <property type="entry name" value="OAT_like"/>
    <property type="match status" value="1"/>
</dbReference>
<proteinExistence type="inferred from homology"/>
<dbReference type="PROSITE" id="PS00600">
    <property type="entry name" value="AA_TRANSFER_CLASS_3"/>
    <property type="match status" value="1"/>
</dbReference>
<comment type="similarity">
    <text evidence="5">Belongs to the class-III pyridoxal-phosphate-dependent aminotransferase family.</text>
</comment>
<reference evidence="6" key="1">
    <citation type="submission" date="2022-08" db="EMBL/GenBank/DDBJ databases">
        <title>Genomic Encyclopedia of Type Strains, Phase V (KMG-V): Genome sequencing to study the core and pangenomes of soil and plant-associated prokaryotes.</title>
        <authorList>
            <person name="Whitman W."/>
        </authorList>
    </citation>
    <scope>NUCLEOTIDE SEQUENCE</scope>
    <source>
        <strain evidence="6">0</strain>
        <strain evidence="7">SP2017</strain>
    </source>
</reference>
<keyword evidence="4 5" id="KW-0663">Pyridoxal phosphate</keyword>
<dbReference type="EC" id="2.6.1.11" evidence="6"/>
<dbReference type="FunFam" id="3.40.640.10:FF:000004">
    <property type="entry name" value="Acetylornithine aminotransferase"/>
    <property type="match status" value="1"/>
</dbReference>
<dbReference type="EC" id="2.6.1.17" evidence="6"/>
<dbReference type="InterPro" id="IPR015421">
    <property type="entry name" value="PyrdxlP-dep_Trfase_major"/>
</dbReference>
<dbReference type="PIRSF" id="PIRSF000521">
    <property type="entry name" value="Transaminase_4ab_Lys_Orn"/>
    <property type="match status" value="1"/>
</dbReference>
<dbReference type="RefSeq" id="WP_118829205.1">
    <property type="nucleotide sequence ID" value="NZ_CP030361.1"/>
</dbReference>
<protein>
    <submittedName>
        <fullName evidence="6">Acetylornithine aminotransferase/acetylornithine/N-succinyldiaminopimelate aminotransferase</fullName>
        <ecNumber evidence="6">2.6.1.11</ecNumber>
        <ecNumber evidence="6">2.6.1.17</ecNumber>
    </submittedName>
</protein>
<dbReference type="Gene3D" id="3.90.1150.10">
    <property type="entry name" value="Aspartate Aminotransferase, domain 1"/>
    <property type="match status" value="1"/>
</dbReference>
<evidence type="ECO:0000256" key="4">
    <source>
        <dbReference type="ARBA" id="ARBA00022898"/>
    </source>
</evidence>
<dbReference type="Proteomes" id="UP001155010">
    <property type="component" value="Unassembled WGS sequence"/>
</dbReference>
<evidence type="ECO:0000256" key="2">
    <source>
        <dbReference type="ARBA" id="ARBA00022576"/>
    </source>
</evidence>